<dbReference type="Gene3D" id="3.30.230.10">
    <property type="match status" value="1"/>
</dbReference>
<comment type="subcellular location">
    <subcellularLocation>
        <location evidence="1 10 11">Cytoplasm</location>
    </subcellularLocation>
</comment>
<evidence type="ECO:0000256" key="1">
    <source>
        <dbReference type="ARBA" id="ARBA00004496"/>
    </source>
</evidence>
<dbReference type="PIRSF" id="PIRSF001174">
    <property type="entry name" value="Lon_proteas"/>
    <property type="match status" value="1"/>
</dbReference>
<evidence type="ECO:0000259" key="17">
    <source>
        <dbReference type="PROSITE" id="PS51786"/>
    </source>
</evidence>
<dbReference type="InterPro" id="IPR014721">
    <property type="entry name" value="Ribsml_uS5_D2-typ_fold_subgr"/>
</dbReference>
<reference evidence="19 20" key="1">
    <citation type="submission" date="2020-08" db="EMBL/GenBank/DDBJ databases">
        <title>Genomic Encyclopedia of Type Strains, Phase IV (KMG-IV): sequencing the most valuable type-strain genomes for metagenomic binning, comparative biology and taxonomic classification.</title>
        <authorList>
            <person name="Goeker M."/>
        </authorList>
    </citation>
    <scope>NUCLEOTIDE SEQUENCE [LARGE SCALE GENOMIC DNA]</scope>
    <source>
        <strain evidence="19 20">DSM 25897</strain>
    </source>
</reference>
<dbReference type="SMART" id="SM00382">
    <property type="entry name" value="AAA"/>
    <property type="match status" value="1"/>
</dbReference>
<dbReference type="GO" id="GO:0004176">
    <property type="term" value="F:ATP-dependent peptidase activity"/>
    <property type="evidence" value="ECO:0007669"/>
    <property type="project" value="UniProtKB-UniRule"/>
</dbReference>
<dbReference type="RefSeq" id="WP_183947903.1">
    <property type="nucleotide sequence ID" value="NZ_JACHHX010000006.1"/>
</dbReference>
<evidence type="ECO:0000256" key="5">
    <source>
        <dbReference type="ARBA" id="ARBA00022801"/>
    </source>
</evidence>
<dbReference type="Gene3D" id="1.10.8.60">
    <property type="match status" value="1"/>
</dbReference>
<evidence type="ECO:0000256" key="16">
    <source>
        <dbReference type="SAM" id="MobiDB-lite"/>
    </source>
</evidence>
<evidence type="ECO:0000256" key="9">
    <source>
        <dbReference type="ARBA" id="ARBA00050665"/>
    </source>
</evidence>
<keyword evidence="20" id="KW-1185">Reference proteome</keyword>
<dbReference type="InterPro" id="IPR027417">
    <property type="entry name" value="P-loop_NTPase"/>
</dbReference>
<dbReference type="Pfam" id="PF22667">
    <property type="entry name" value="Lon_lid"/>
    <property type="match status" value="1"/>
</dbReference>
<dbReference type="Pfam" id="PF05362">
    <property type="entry name" value="Lon_C"/>
    <property type="match status" value="1"/>
</dbReference>
<comment type="caution">
    <text evidence="19">The sequence shown here is derived from an EMBL/GenBank/DDBJ whole genome shotgun (WGS) entry which is preliminary data.</text>
</comment>
<organism evidence="19 20">
    <name type="scientific">Rehaibacterium terrae</name>
    <dbReference type="NCBI Taxonomy" id="1341696"/>
    <lineage>
        <taxon>Bacteria</taxon>
        <taxon>Pseudomonadati</taxon>
        <taxon>Pseudomonadota</taxon>
        <taxon>Gammaproteobacteria</taxon>
        <taxon>Lysobacterales</taxon>
        <taxon>Lysobacteraceae</taxon>
        <taxon>Rehaibacterium</taxon>
    </lineage>
</organism>
<dbReference type="InterPro" id="IPR003959">
    <property type="entry name" value="ATPase_AAA_core"/>
</dbReference>
<feature type="domain" description="Lon N-terminal" evidence="18">
    <location>
        <begin position="11"/>
        <end position="205"/>
    </location>
</feature>
<dbReference type="SUPFAM" id="SSF54211">
    <property type="entry name" value="Ribosomal protein S5 domain 2-like"/>
    <property type="match status" value="1"/>
</dbReference>
<dbReference type="InterPro" id="IPR008268">
    <property type="entry name" value="Peptidase_S16_AS"/>
</dbReference>
<keyword evidence="8 10" id="KW-0346">Stress response</keyword>
<comment type="function">
    <text evidence="10">ATP-dependent serine protease that mediates the selective degradation of mutant and abnormal proteins as well as certain short-lived regulatory proteins. Required for cellular homeostasis and for survival from DNA damage and developmental changes induced by stress. Degrades polypeptides processively to yield small peptide fragments that are 5 to 10 amino acids long. Binds to DNA in a double-stranded, site-specific manner.</text>
</comment>
<dbReference type="InterPro" id="IPR027065">
    <property type="entry name" value="Lon_Prtase"/>
</dbReference>
<comment type="subunit">
    <text evidence="10 11">Homohexamer. Organized in a ring with a central cavity.</text>
</comment>
<dbReference type="InterPro" id="IPR054594">
    <property type="entry name" value="Lon_lid"/>
</dbReference>
<sequence length="814" mass="90242">MEENTRTRVDLPVLPLRDVVVYPHMVIPLFVGREKSVRALDLAMEGDKQILLVAQKSPETDDPVAADLFEVGTLAHVLQLLKLPDGTIKVLVEGVSRVRIDRFGEHGGALTAAGTVVEPVYERDERELDVTVRSLLSLFEQYVKMNRKLPPELLTTLAGIDDPSRLADTVAAHLGIRLADKQRLLETIEVGARLELLIGFVDGEIDVQQLEKRIRGRVKSQMEKSQREYYLNEQMKAIQKELGELDDTPNELEELAKKIAEAGMPKAVEAKARAELNKLKQMSPMSAEATVVRNYIDWLVAVPWKKRSKVRKDLKAAQDVLDADHYGLEKVKERILEYLAVQQRVRQMRGPILCLVGPPGVGKTSLGQSIAKATNRKFVRMSLGGVRDEAEIRGHRRTYIGSMPGRIVQNLCKVGTKNPLFMLDEIDKMSMDFRGDPSSALLEVLDPEQNHAFNDHYLEVDLDLSEVMFVATSNSLNIPGPLLDRMEVIRIPGYTEDEKLNIAQRYLLPKQLKANGLKPEELKVSEAALRDIVRYYTRESGVRNLEREIAKICRKVVKEIALAGPKPVRKGKARDMALQVTPKNLEKYLGVRRYDFGRAEQQNEIGLVTGLAWTEVGGDLLQIEATLVPGKGNMILTGQLGDVMQESVKAAFSVVRARAERMGIDPDFHQKLDLHVHVPEGATPKDGPSAGIAMATALVSALTKIPVRADVAMTGEITLRGRVLPIGGLKEKLLAALRGGIRTVIIPEENKKDLADIPRNVTSDLKIVAVRWIDEVLDIALERPLTPGEGKTPEAGDEGDAAKLRDPAAAARTH</sequence>
<protein>
    <recommendedName>
        <fullName evidence="10 11">Lon protease</fullName>
        <ecNumber evidence="10 11">3.4.21.53</ecNumber>
    </recommendedName>
    <alternativeName>
        <fullName evidence="10">ATP-dependent protease La</fullName>
    </alternativeName>
</protein>
<dbReference type="GO" id="GO:0005524">
    <property type="term" value="F:ATP binding"/>
    <property type="evidence" value="ECO:0007669"/>
    <property type="project" value="UniProtKB-UniRule"/>
</dbReference>
<dbReference type="SUPFAM" id="SSF88697">
    <property type="entry name" value="PUA domain-like"/>
    <property type="match status" value="1"/>
</dbReference>
<keyword evidence="4 10" id="KW-0547">Nucleotide-binding</keyword>
<dbReference type="Gene3D" id="1.20.5.5270">
    <property type="match status" value="1"/>
</dbReference>
<keyword evidence="5 10" id="KW-0378">Hydrolase</keyword>
<evidence type="ECO:0000256" key="14">
    <source>
        <dbReference type="PROSITE-ProRule" id="PRU01122"/>
    </source>
</evidence>
<dbReference type="FunFam" id="3.40.50.300:FF:000021">
    <property type="entry name" value="Lon protease homolog"/>
    <property type="match status" value="1"/>
</dbReference>
<dbReference type="Gene3D" id="3.40.50.300">
    <property type="entry name" value="P-loop containing nucleotide triphosphate hydrolases"/>
    <property type="match status" value="1"/>
</dbReference>
<evidence type="ECO:0000256" key="6">
    <source>
        <dbReference type="ARBA" id="ARBA00022825"/>
    </source>
</evidence>
<name>A0A7W8DDQ9_9GAMM</name>
<dbReference type="InterPro" id="IPR003111">
    <property type="entry name" value="Lon_prtase_N"/>
</dbReference>
<dbReference type="AlphaFoldDB" id="A0A7W8DDQ9"/>
<dbReference type="FunFam" id="1.20.5.5270:FF:000002">
    <property type="entry name" value="Lon protease homolog"/>
    <property type="match status" value="1"/>
</dbReference>
<dbReference type="EC" id="3.4.21.53" evidence="10 11"/>
<evidence type="ECO:0000256" key="2">
    <source>
        <dbReference type="ARBA" id="ARBA00022490"/>
    </source>
</evidence>
<dbReference type="GO" id="GO:0034605">
    <property type="term" value="P:cellular response to heat"/>
    <property type="evidence" value="ECO:0007669"/>
    <property type="project" value="UniProtKB-UniRule"/>
</dbReference>
<dbReference type="Pfam" id="PF00004">
    <property type="entry name" value="AAA"/>
    <property type="match status" value="1"/>
</dbReference>
<dbReference type="SUPFAM" id="SSF52540">
    <property type="entry name" value="P-loop containing nucleoside triphosphate hydrolases"/>
    <property type="match status" value="1"/>
</dbReference>
<dbReference type="NCBIfam" id="NF008053">
    <property type="entry name" value="PRK10787.1"/>
    <property type="match status" value="1"/>
</dbReference>
<feature type="active site" evidence="10 12">
    <location>
        <position position="689"/>
    </location>
</feature>
<evidence type="ECO:0000256" key="11">
    <source>
        <dbReference type="PIRNR" id="PIRNR001174"/>
    </source>
</evidence>
<dbReference type="InterPro" id="IPR004815">
    <property type="entry name" value="Lon_bac/euk-typ"/>
</dbReference>
<evidence type="ECO:0000313" key="19">
    <source>
        <dbReference type="EMBL" id="MBB5015272.1"/>
    </source>
</evidence>
<dbReference type="CDD" id="cd19500">
    <property type="entry name" value="RecA-like_Lon"/>
    <property type="match status" value="1"/>
</dbReference>
<dbReference type="HAMAP" id="MF_01973">
    <property type="entry name" value="lon_bact"/>
    <property type="match status" value="1"/>
</dbReference>
<dbReference type="GO" id="GO:0016887">
    <property type="term" value="F:ATP hydrolysis activity"/>
    <property type="evidence" value="ECO:0007669"/>
    <property type="project" value="UniProtKB-UniRule"/>
</dbReference>
<dbReference type="SMART" id="SM00464">
    <property type="entry name" value="LON"/>
    <property type="match status" value="1"/>
</dbReference>
<dbReference type="InterPro" id="IPR015947">
    <property type="entry name" value="PUA-like_sf"/>
</dbReference>
<dbReference type="InterPro" id="IPR046336">
    <property type="entry name" value="Lon_prtase_N_sf"/>
</dbReference>
<dbReference type="Pfam" id="PF02190">
    <property type="entry name" value="LON_substr_bdg"/>
    <property type="match status" value="1"/>
</dbReference>
<evidence type="ECO:0000256" key="12">
    <source>
        <dbReference type="PIRSR" id="PIRSR001174-1"/>
    </source>
</evidence>
<dbReference type="Gene3D" id="1.20.58.1480">
    <property type="match status" value="1"/>
</dbReference>
<accession>A0A7W8DDQ9</accession>
<comment type="similarity">
    <text evidence="10 11 14 15">Belongs to the peptidase S16 family.</text>
</comment>
<dbReference type="FunFam" id="2.30.130.40:FF:000001">
    <property type="entry name" value="Lon protease"/>
    <property type="match status" value="1"/>
</dbReference>
<dbReference type="FunFam" id="1.20.58.1480:FF:000001">
    <property type="entry name" value="Lon protease"/>
    <property type="match status" value="1"/>
</dbReference>
<dbReference type="InterPro" id="IPR003593">
    <property type="entry name" value="AAA+_ATPase"/>
</dbReference>
<gene>
    <name evidence="10" type="primary">lon</name>
    <name evidence="19" type="ORF">HNQ58_001158</name>
</gene>
<feature type="binding site" evidence="10 13">
    <location>
        <begin position="357"/>
        <end position="364"/>
    </location>
    <ligand>
        <name>ATP</name>
        <dbReference type="ChEBI" id="CHEBI:30616"/>
    </ligand>
</feature>
<dbReference type="PROSITE" id="PS51787">
    <property type="entry name" value="LON_N"/>
    <property type="match status" value="1"/>
</dbReference>
<feature type="domain" description="Lon proteolytic" evidence="17">
    <location>
        <begin position="602"/>
        <end position="783"/>
    </location>
</feature>
<dbReference type="InterPro" id="IPR008269">
    <property type="entry name" value="Lon_proteolytic"/>
</dbReference>
<evidence type="ECO:0000259" key="18">
    <source>
        <dbReference type="PROSITE" id="PS51787"/>
    </source>
</evidence>
<evidence type="ECO:0000313" key="20">
    <source>
        <dbReference type="Proteomes" id="UP000519004"/>
    </source>
</evidence>
<dbReference type="Gene3D" id="2.30.130.40">
    <property type="entry name" value="LON domain-like"/>
    <property type="match status" value="1"/>
</dbReference>
<dbReference type="EMBL" id="JACHHX010000006">
    <property type="protein sequence ID" value="MBB5015272.1"/>
    <property type="molecule type" value="Genomic_DNA"/>
</dbReference>
<evidence type="ECO:0000256" key="10">
    <source>
        <dbReference type="HAMAP-Rule" id="MF_01973"/>
    </source>
</evidence>
<dbReference type="PROSITE" id="PS01046">
    <property type="entry name" value="LON_SER"/>
    <property type="match status" value="1"/>
</dbReference>
<keyword evidence="6 10" id="KW-0720">Serine protease</keyword>
<dbReference type="GO" id="GO:0005737">
    <property type="term" value="C:cytoplasm"/>
    <property type="evidence" value="ECO:0007669"/>
    <property type="project" value="UniProtKB-SubCell"/>
</dbReference>
<evidence type="ECO:0000256" key="4">
    <source>
        <dbReference type="ARBA" id="ARBA00022741"/>
    </source>
</evidence>
<dbReference type="GO" id="GO:0043565">
    <property type="term" value="F:sequence-specific DNA binding"/>
    <property type="evidence" value="ECO:0007669"/>
    <property type="project" value="UniProtKB-UniRule"/>
</dbReference>
<evidence type="ECO:0000256" key="3">
    <source>
        <dbReference type="ARBA" id="ARBA00022670"/>
    </source>
</evidence>
<dbReference type="PRINTS" id="PR00830">
    <property type="entry name" value="ENDOLAPTASE"/>
</dbReference>
<proteinExistence type="evidence at transcript level"/>
<dbReference type="FunFam" id="3.30.230.10:FF:000010">
    <property type="entry name" value="Lon protease"/>
    <property type="match status" value="1"/>
</dbReference>
<dbReference type="InterPro" id="IPR020568">
    <property type="entry name" value="Ribosomal_Su5_D2-typ_SF"/>
</dbReference>
<evidence type="ECO:0000256" key="7">
    <source>
        <dbReference type="ARBA" id="ARBA00022840"/>
    </source>
</evidence>
<evidence type="ECO:0000256" key="8">
    <source>
        <dbReference type="ARBA" id="ARBA00023016"/>
    </source>
</evidence>
<dbReference type="GO" id="GO:0006515">
    <property type="term" value="P:protein quality control for misfolded or incompletely synthesized proteins"/>
    <property type="evidence" value="ECO:0007669"/>
    <property type="project" value="UniProtKB-UniRule"/>
</dbReference>
<evidence type="ECO:0000256" key="15">
    <source>
        <dbReference type="RuleBase" id="RU000591"/>
    </source>
</evidence>
<dbReference type="InterPro" id="IPR027543">
    <property type="entry name" value="Lon_bac"/>
</dbReference>
<comment type="induction">
    <text evidence="10">By heat shock.</text>
</comment>
<feature type="active site" evidence="10 12">
    <location>
        <position position="732"/>
    </location>
</feature>
<dbReference type="NCBIfam" id="TIGR00763">
    <property type="entry name" value="lon"/>
    <property type="match status" value="1"/>
</dbReference>
<dbReference type="Proteomes" id="UP000519004">
    <property type="component" value="Unassembled WGS sequence"/>
</dbReference>
<keyword evidence="7 10" id="KW-0067">ATP-binding</keyword>
<comment type="catalytic activity">
    <reaction evidence="9 10 11 14">
        <text>Hydrolysis of proteins in presence of ATP.</text>
        <dbReference type="EC" id="3.4.21.53"/>
    </reaction>
</comment>
<dbReference type="GO" id="GO:0004252">
    <property type="term" value="F:serine-type endopeptidase activity"/>
    <property type="evidence" value="ECO:0007669"/>
    <property type="project" value="UniProtKB-UniRule"/>
</dbReference>
<keyword evidence="2 10" id="KW-0963">Cytoplasm</keyword>
<keyword evidence="3 10" id="KW-0645">Protease</keyword>
<dbReference type="PANTHER" id="PTHR10046">
    <property type="entry name" value="ATP DEPENDENT LON PROTEASE FAMILY MEMBER"/>
    <property type="match status" value="1"/>
</dbReference>
<evidence type="ECO:0000256" key="13">
    <source>
        <dbReference type="PIRSR" id="PIRSR001174-2"/>
    </source>
</evidence>
<feature type="region of interest" description="Disordered" evidence="16">
    <location>
        <begin position="784"/>
        <end position="814"/>
    </location>
</feature>
<dbReference type="PROSITE" id="PS51786">
    <property type="entry name" value="LON_PROTEOLYTIC"/>
    <property type="match status" value="1"/>
</dbReference>